<evidence type="ECO:0000256" key="3">
    <source>
        <dbReference type="ARBA" id="ARBA00023128"/>
    </source>
</evidence>
<dbReference type="PANTHER" id="PTHR22602:SF0">
    <property type="entry name" value="TRANSFERASE CAF17, MITOCHONDRIAL-RELATED"/>
    <property type="match status" value="1"/>
</dbReference>
<protein>
    <recommendedName>
        <fullName evidence="8">Iron-sulfur cluster assembly factor IBA57, mitochondrial</fullName>
    </recommendedName>
    <alternativeName>
        <fullName evidence="5">Iron-sulfur cluster assembly factor homolog</fullName>
    </alternativeName>
</protein>
<dbReference type="GeneID" id="109377258"/>
<name>A0A8B7QLP9_HIPAR</name>
<evidence type="ECO:0000256" key="6">
    <source>
        <dbReference type="ARBA" id="ARBA00093401"/>
    </source>
</evidence>
<evidence type="ECO:0000256" key="2">
    <source>
        <dbReference type="ARBA" id="ARBA00022946"/>
    </source>
</evidence>
<dbReference type="InterPro" id="IPR017703">
    <property type="entry name" value="YgfZ/GCV_T_CS"/>
</dbReference>
<dbReference type="NCBIfam" id="TIGR03317">
    <property type="entry name" value="ygfZ_signature"/>
    <property type="match status" value="1"/>
</dbReference>
<keyword evidence="2" id="KW-0809">Transit peptide</keyword>
<dbReference type="PANTHER" id="PTHR22602">
    <property type="entry name" value="TRANSFERASE CAF17, MITOCHONDRIAL-RELATED"/>
    <property type="match status" value="1"/>
</dbReference>
<evidence type="ECO:0000256" key="1">
    <source>
        <dbReference type="ARBA" id="ARBA00004173"/>
    </source>
</evidence>
<dbReference type="GO" id="GO:0005759">
    <property type="term" value="C:mitochondrial matrix"/>
    <property type="evidence" value="ECO:0007669"/>
    <property type="project" value="TreeGrafter"/>
</dbReference>
<keyword evidence="4" id="KW-0350">Heme biosynthesis</keyword>
<dbReference type="SUPFAM" id="SSF103025">
    <property type="entry name" value="Folate-binding domain"/>
    <property type="match status" value="1"/>
</dbReference>
<keyword evidence="3" id="KW-0496">Mitochondrion</keyword>
<evidence type="ECO:0000256" key="7">
    <source>
        <dbReference type="ARBA" id="ARBA00093447"/>
    </source>
</evidence>
<feature type="domain" description="CAF17 C-terminal" evidence="9">
    <location>
        <begin position="294"/>
        <end position="370"/>
    </location>
</feature>
<dbReference type="Proteomes" id="UP000694851">
    <property type="component" value="Unplaced"/>
</dbReference>
<evidence type="ECO:0000313" key="11">
    <source>
        <dbReference type="RefSeq" id="XP_019489102.1"/>
    </source>
</evidence>
<dbReference type="CTD" id="200205"/>
<comment type="function">
    <text evidence="6">Mitochondrial protein involved in the maturation of mitochondrial [4Fe-4S]-proteins in the late stage of the iron-sulfur cluster assembly pathway. Operates in cooperation with ISCA2 in the maturation of [4Fe-4S] proteins.</text>
</comment>
<dbReference type="Pfam" id="PF25455">
    <property type="entry name" value="Beta-barrel_CAF17_C"/>
    <property type="match status" value="1"/>
</dbReference>
<reference evidence="11" key="1">
    <citation type="submission" date="2025-08" db="UniProtKB">
        <authorList>
            <consortium name="RefSeq"/>
        </authorList>
    </citation>
    <scope>IDENTIFICATION</scope>
    <source>
        <tissue evidence="11">Muscle</tissue>
    </source>
</reference>
<organism evidence="10 11">
    <name type="scientific">Hipposideros armiger</name>
    <name type="common">Great Himalayan leaf-nosed bat</name>
    <dbReference type="NCBI Taxonomy" id="186990"/>
    <lineage>
        <taxon>Eukaryota</taxon>
        <taxon>Metazoa</taxon>
        <taxon>Chordata</taxon>
        <taxon>Craniata</taxon>
        <taxon>Vertebrata</taxon>
        <taxon>Euteleostomi</taxon>
        <taxon>Mammalia</taxon>
        <taxon>Eutheria</taxon>
        <taxon>Laurasiatheria</taxon>
        <taxon>Chiroptera</taxon>
        <taxon>Yinpterochiroptera</taxon>
        <taxon>Rhinolophoidea</taxon>
        <taxon>Hipposideridae</taxon>
        <taxon>Hipposideros</taxon>
    </lineage>
</organism>
<dbReference type="GO" id="GO:0016226">
    <property type="term" value="P:iron-sulfur cluster assembly"/>
    <property type="evidence" value="ECO:0007669"/>
    <property type="project" value="TreeGrafter"/>
</dbReference>
<evidence type="ECO:0000259" key="9">
    <source>
        <dbReference type="Pfam" id="PF25455"/>
    </source>
</evidence>
<dbReference type="Gene3D" id="3.30.1360.120">
    <property type="entry name" value="Probable tRNA modification gtpase trme, domain 1"/>
    <property type="match status" value="1"/>
</dbReference>
<comment type="similarity">
    <text evidence="7">Belongs to the GcvT family. CAF17/IBA57 subfamily.</text>
</comment>
<evidence type="ECO:0000256" key="5">
    <source>
        <dbReference type="ARBA" id="ARBA00075513"/>
    </source>
</evidence>
<evidence type="ECO:0000256" key="8">
    <source>
        <dbReference type="ARBA" id="ARBA00093625"/>
    </source>
</evidence>
<dbReference type="InterPro" id="IPR045179">
    <property type="entry name" value="YgfZ/GcvT"/>
</dbReference>
<dbReference type="KEGG" id="hai:109377258"/>
<accession>A0A8B7QLP9</accession>
<keyword evidence="11" id="KW-0808">Transferase</keyword>
<comment type="subcellular location">
    <subcellularLocation>
        <location evidence="1">Mitochondrion</location>
    </subcellularLocation>
</comment>
<dbReference type="GO" id="GO:0006783">
    <property type="term" value="P:heme biosynthetic process"/>
    <property type="evidence" value="ECO:0007669"/>
    <property type="project" value="UniProtKB-KW"/>
</dbReference>
<dbReference type="InterPro" id="IPR057460">
    <property type="entry name" value="CAF17_C"/>
</dbReference>
<dbReference type="GO" id="GO:0016740">
    <property type="term" value="F:transferase activity"/>
    <property type="evidence" value="ECO:0007669"/>
    <property type="project" value="UniProtKB-KW"/>
</dbReference>
<keyword evidence="10" id="KW-1185">Reference proteome</keyword>
<sequence>MAAAAFLRGAAPGRGGLAWRWRLRAVLKHRLAHGLSRQGDKPAGDTAWACFPLGERALVRVRGPESAPFLLGLLTNELPFPGPADGAAPPPASAGYAHFLNVQGRTLYDVILYRAPCSCVLDAASSLRVPEHPDQAPAFLLECDSSVLGALQKHLALHKIRRKVTVELCPELCVWALLPHSPGSPEEAGRAVLLQEQEGATILTRDPRTARMGWRLLAQDEGPALVSGGRLGDLQDYHRHRYLQGVPEGVHDLPPGVALPLESNLAFMNGVSFTKGCYIGQELTARTHHMGVIRKRLFPVQLLGPLPVGGIAPSTTVFTESGQAAGKYRAGQGDVGLALLHSEKIKSPLHIRTAGSGRVTLTASVPDWWPTTIK</sequence>
<gene>
    <name evidence="11" type="primary">IBA57</name>
</gene>
<dbReference type="RefSeq" id="XP_019489102.1">
    <property type="nucleotide sequence ID" value="XM_019633557.1"/>
</dbReference>
<evidence type="ECO:0000313" key="10">
    <source>
        <dbReference type="Proteomes" id="UP000694851"/>
    </source>
</evidence>
<dbReference type="FunFam" id="3.30.1360.120:FF:000015">
    <property type="entry name" value="IBA57, iron-sulfur cluster assembly"/>
    <property type="match status" value="1"/>
</dbReference>
<dbReference type="AlphaFoldDB" id="A0A8B7QLP9"/>
<proteinExistence type="inferred from homology"/>
<dbReference type="OrthoDB" id="191995at2759"/>
<dbReference type="InterPro" id="IPR027266">
    <property type="entry name" value="TrmE/GcvT-like"/>
</dbReference>
<evidence type="ECO:0000256" key="4">
    <source>
        <dbReference type="ARBA" id="ARBA00023133"/>
    </source>
</evidence>